<evidence type="ECO:0000313" key="7">
    <source>
        <dbReference type="EMBL" id="EAQ14770.1"/>
    </source>
</evidence>
<dbReference type="GO" id="GO:0005829">
    <property type="term" value="C:cytosol"/>
    <property type="evidence" value="ECO:0007669"/>
    <property type="project" value="TreeGrafter"/>
</dbReference>
<evidence type="ECO:0000256" key="4">
    <source>
        <dbReference type="RuleBase" id="RU003719"/>
    </source>
</evidence>
<dbReference type="SUPFAM" id="SSF51735">
    <property type="entry name" value="NAD(P)-binding Rossmann-fold domains"/>
    <property type="match status" value="1"/>
</dbReference>
<dbReference type="EMBL" id="AAMT01000001">
    <property type="protein sequence ID" value="EAQ14770.1"/>
    <property type="molecule type" value="Genomic_DNA"/>
</dbReference>
<dbReference type="GO" id="GO:0051287">
    <property type="term" value="F:NAD binding"/>
    <property type="evidence" value="ECO:0007669"/>
    <property type="project" value="InterPro"/>
</dbReference>
<gene>
    <name evidence="7" type="ORF">RB2654_19343</name>
</gene>
<keyword evidence="3" id="KW-0520">NAD</keyword>
<dbReference type="InterPro" id="IPR029753">
    <property type="entry name" value="D-isomer_DH_CS"/>
</dbReference>
<dbReference type="InterPro" id="IPR006139">
    <property type="entry name" value="D-isomer_2_OHA_DH_cat_dom"/>
</dbReference>
<evidence type="ECO:0000259" key="5">
    <source>
        <dbReference type="Pfam" id="PF00389"/>
    </source>
</evidence>
<dbReference type="Proteomes" id="UP000002931">
    <property type="component" value="Unassembled WGS sequence"/>
</dbReference>
<name>A3VA29_9RHOB</name>
<dbReference type="GO" id="GO:0030267">
    <property type="term" value="F:glyoxylate reductase (NADPH) activity"/>
    <property type="evidence" value="ECO:0007669"/>
    <property type="project" value="TreeGrafter"/>
</dbReference>
<keyword evidence="2 4" id="KW-0560">Oxidoreductase</keyword>
<comment type="caution">
    <text evidence="7">The sequence shown here is derived from an EMBL/GenBank/DDBJ whole genome shotgun (WGS) entry which is preliminary data.</text>
</comment>
<dbReference type="FunFam" id="3.40.50.720:FF:000203">
    <property type="entry name" value="D-3-phosphoglycerate dehydrogenase (SerA)"/>
    <property type="match status" value="1"/>
</dbReference>
<dbReference type="PANTHER" id="PTHR10996">
    <property type="entry name" value="2-HYDROXYACID DEHYDROGENASE-RELATED"/>
    <property type="match status" value="1"/>
</dbReference>
<dbReference type="SUPFAM" id="SSF52283">
    <property type="entry name" value="Formate/glycerate dehydrogenase catalytic domain-like"/>
    <property type="match status" value="1"/>
</dbReference>
<comment type="similarity">
    <text evidence="1 4">Belongs to the D-isomer specific 2-hydroxyacid dehydrogenase family.</text>
</comment>
<keyword evidence="8" id="KW-1185">Reference proteome</keyword>
<dbReference type="Gene3D" id="3.40.50.720">
    <property type="entry name" value="NAD(P)-binding Rossmann-like Domain"/>
    <property type="match status" value="2"/>
</dbReference>
<dbReference type="Pfam" id="PF00389">
    <property type="entry name" value="2-Hacid_dh"/>
    <property type="match status" value="1"/>
</dbReference>
<dbReference type="GO" id="GO:0016618">
    <property type="term" value="F:hydroxypyruvate reductase [NAD(P)H] activity"/>
    <property type="evidence" value="ECO:0007669"/>
    <property type="project" value="TreeGrafter"/>
</dbReference>
<dbReference type="InterPro" id="IPR006140">
    <property type="entry name" value="D-isomer_DH_NAD-bd"/>
</dbReference>
<dbReference type="STRING" id="314271.RB2654_19343"/>
<dbReference type="InterPro" id="IPR050223">
    <property type="entry name" value="D-isomer_2-hydroxyacid_DH"/>
</dbReference>
<evidence type="ECO:0000256" key="2">
    <source>
        <dbReference type="ARBA" id="ARBA00023002"/>
    </source>
</evidence>
<dbReference type="PROSITE" id="PS00671">
    <property type="entry name" value="D_2_HYDROXYACID_DH_3"/>
    <property type="match status" value="1"/>
</dbReference>
<reference evidence="7 8" key="1">
    <citation type="journal article" date="2010" name="J. Bacteriol.">
        <title>Genome sequences of Pelagibaca bermudensis HTCC2601T and Maritimibacter alkaliphilus HTCC2654T, the type strains of two marine Roseobacter genera.</title>
        <authorList>
            <person name="Thrash J.C."/>
            <person name="Cho J.C."/>
            <person name="Ferriera S."/>
            <person name="Johnson J."/>
            <person name="Vergin K.L."/>
            <person name="Giovannoni S.J."/>
        </authorList>
    </citation>
    <scope>NUCLEOTIDE SEQUENCE [LARGE SCALE GENOMIC DNA]</scope>
    <source>
        <strain evidence="7 8">HTCC2654</strain>
    </source>
</reference>
<dbReference type="Pfam" id="PF02826">
    <property type="entry name" value="2-Hacid_dh_C"/>
    <property type="match status" value="1"/>
</dbReference>
<dbReference type="AlphaFoldDB" id="A3VA29"/>
<evidence type="ECO:0000259" key="6">
    <source>
        <dbReference type="Pfam" id="PF02826"/>
    </source>
</evidence>
<feature type="domain" description="D-isomer specific 2-hydroxyacid dehydrogenase NAD-binding" evidence="6">
    <location>
        <begin position="91"/>
        <end position="266"/>
    </location>
</feature>
<accession>A3VA29</accession>
<organism evidence="7 8">
    <name type="scientific">Maritimibacter alkaliphilus HTCC2654</name>
    <dbReference type="NCBI Taxonomy" id="314271"/>
    <lineage>
        <taxon>Bacteria</taxon>
        <taxon>Pseudomonadati</taxon>
        <taxon>Pseudomonadota</taxon>
        <taxon>Alphaproteobacteria</taxon>
        <taxon>Rhodobacterales</taxon>
        <taxon>Roseobacteraceae</taxon>
        <taxon>Maritimibacter</taxon>
    </lineage>
</organism>
<sequence>MVAALAEGLDLTAKPLSEVTAKDAADGLVLSVETPLDSAAIARLPAGLAAVGTYSVGTDHIDRAALAERGIALLSTPDVLSASVAEIAVFLTLGAMRRATESISLVRSGAWTGWTPGQLLGHELASRTAGIFGMGRIGREIAARLSGMGMTIAYHNRSRLKPKDERGAVYHPTLQGLAKTCDVLVIACPANAATGGAVNARILAAMRPGSYIVNVARGTVVDDEALIAALSSGQIAGAGLDVMAGEPTFDARYLDLPNAFLLPHIGSSTVETRVRMGAILRDGFIALARGETPPNLVPEPA</sequence>
<proteinExistence type="inferred from homology"/>
<protein>
    <submittedName>
        <fullName evidence="7">D-isomer specific 2-hydroxyacid dehydrogenase, catalytic region:D-isomer specific 2-hydroxyacid dehydrogenase</fullName>
    </submittedName>
</protein>
<dbReference type="eggNOG" id="COG1052">
    <property type="taxonomic scope" value="Bacteria"/>
</dbReference>
<dbReference type="HOGENOM" id="CLU_019796_1_2_5"/>
<evidence type="ECO:0000313" key="8">
    <source>
        <dbReference type="Proteomes" id="UP000002931"/>
    </source>
</evidence>
<evidence type="ECO:0000256" key="1">
    <source>
        <dbReference type="ARBA" id="ARBA00005854"/>
    </source>
</evidence>
<dbReference type="PANTHER" id="PTHR10996:SF178">
    <property type="entry name" value="2-HYDROXYACID DEHYDROGENASE YGL185C-RELATED"/>
    <property type="match status" value="1"/>
</dbReference>
<dbReference type="InterPro" id="IPR036291">
    <property type="entry name" value="NAD(P)-bd_dom_sf"/>
</dbReference>
<evidence type="ECO:0000256" key="3">
    <source>
        <dbReference type="ARBA" id="ARBA00023027"/>
    </source>
</evidence>
<feature type="domain" description="D-isomer specific 2-hydroxyacid dehydrogenase catalytic" evidence="5">
    <location>
        <begin position="18"/>
        <end position="297"/>
    </location>
</feature>